<dbReference type="STRING" id="439228.SAMN06295920_102255"/>
<keyword evidence="3" id="KW-1185">Reference proteome</keyword>
<evidence type="ECO:0000313" key="2">
    <source>
        <dbReference type="EMBL" id="SKB38895.1"/>
    </source>
</evidence>
<dbReference type="Gene3D" id="2.40.128.520">
    <property type="match status" value="1"/>
</dbReference>
<dbReference type="PANTHER" id="PTHR36919">
    <property type="entry name" value="BLR1215 PROTEIN"/>
    <property type="match status" value="1"/>
</dbReference>
<dbReference type="Proteomes" id="UP000189818">
    <property type="component" value="Unassembled WGS sequence"/>
</dbReference>
<reference evidence="3" key="1">
    <citation type="submission" date="2017-02" db="EMBL/GenBank/DDBJ databases">
        <authorList>
            <person name="Varghese N."/>
            <person name="Submissions S."/>
        </authorList>
    </citation>
    <scope>NUCLEOTIDE SEQUENCE [LARGE SCALE GENOMIC DNA]</scope>
    <source>
        <strain evidence="3">UM2</strain>
    </source>
</reference>
<dbReference type="PANTHER" id="PTHR36919:SF2">
    <property type="entry name" value="BLL6627 PROTEIN"/>
    <property type="match status" value="1"/>
</dbReference>
<dbReference type="Pfam" id="PF09917">
    <property type="entry name" value="DUF2147"/>
    <property type="match status" value="1"/>
</dbReference>
<organism evidence="2 3">
    <name type="scientific">Rhizorhabdus histidinilytica</name>
    <dbReference type="NCBI Taxonomy" id="439228"/>
    <lineage>
        <taxon>Bacteria</taxon>
        <taxon>Pseudomonadati</taxon>
        <taxon>Pseudomonadota</taxon>
        <taxon>Alphaproteobacteria</taxon>
        <taxon>Sphingomonadales</taxon>
        <taxon>Sphingomonadaceae</taxon>
        <taxon>Rhizorhabdus</taxon>
    </lineage>
</organism>
<evidence type="ECO:0000259" key="1">
    <source>
        <dbReference type="Pfam" id="PF09917"/>
    </source>
</evidence>
<name>A0A1T5AV97_9SPHN</name>
<dbReference type="InterPro" id="IPR019223">
    <property type="entry name" value="DUF2147"/>
</dbReference>
<gene>
    <name evidence="2" type="ORF">SAMN06295920_102255</name>
</gene>
<protein>
    <submittedName>
        <fullName evidence="2">Uncharacterized conserved protein, DUF2147 family</fullName>
    </submittedName>
</protein>
<accession>A0A1T5AV97</accession>
<feature type="domain" description="DUF2147" evidence="1">
    <location>
        <begin position="19"/>
        <end position="130"/>
    </location>
</feature>
<proteinExistence type="predicted"/>
<dbReference type="EMBL" id="FUYM01000002">
    <property type="protein sequence ID" value="SKB38895.1"/>
    <property type="molecule type" value="Genomic_DNA"/>
</dbReference>
<evidence type="ECO:0000313" key="3">
    <source>
        <dbReference type="Proteomes" id="UP000189818"/>
    </source>
</evidence>
<sequence length="132" mass="14260">MILMALAMAAGASPDAVVGRWKTETRNGIVEITRCGASLCGKILGSDGLTANPALKDTNNKDEKLRGRALKGLQILGGFSFKDGVWDKGTIYNAEDGKTYDARITPVDANTLKLRGCIFVPLCKTQTWTRVR</sequence>
<dbReference type="AlphaFoldDB" id="A0A1T5AV97"/>